<keyword evidence="2" id="KW-1185">Reference proteome</keyword>
<proteinExistence type="predicted"/>
<organism evidence="1 2">
    <name type="scientific">Monoraphidium neglectum</name>
    <dbReference type="NCBI Taxonomy" id="145388"/>
    <lineage>
        <taxon>Eukaryota</taxon>
        <taxon>Viridiplantae</taxon>
        <taxon>Chlorophyta</taxon>
        <taxon>core chlorophytes</taxon>
        <taxon>Chlorophyceae</taxon>
        <taxon>CS clade</taxon>
        <taxon>Sphaeropleales</taxon>
        <taxon>Selenastraceae</taxon>
        <taxon>Monoraphidium</taxon>
    </lineage>
</organism>
<name>A0A0D2MWA2_9CHLO</name>
<sequence>MARTADCVNSPSWWPTCDTAADLKCASGWKLLPGGKGKGTIFFPKGNQRTTRSYSTMLQLVAPASMPAAKKAYLDAAREFVAAELNFLSGARLPTVELQDAYDAVAKFLGTTSEGSAMSMDQVRVVALQAGLLGRYNNGSLPSNFQAPQRCT</sequence>
<dbReference type="Proteomes" id="UP000054498">
    <property type="component" value="Unassembled WGS sequence"/>
</dbReference>
<accession>A0A0D2MWA2</accession>
<gene>
    <name evidence="1" type="ORF">MNEG_1101</name>
</gene>
<dbReference type="GeneID" id="25728229"/>
<evidence type="ECO:0000313" key="2">
    <source>
        <dbReference type="Proteomes" id="UP000054498"/>
    </source>
</evidence>
<dbReference type="AlphaFoldDB" id="A0A0D2MWA2"/>
<dbReference type="RefSeq" id="XP_013905869.1">
    <property type="nucleotide sequence ID" value="XM_014050415.1"/>
</dbReference>
<dbReference type="KEGG" id="mng:MNEG_1101"/>
<dbReference type="EMBL" id="KK100323">
    <property type="protein sequence ID" value="KIZ06850.1"/>
    <property type="molecule type" value="Genomic_DNA"/>
</dbReference>
<protein>
    <submittedName>
        <fullName evidence="1">Uncharacterized protein</fullName>
    </submittedName>
</protein>
<reference evidence="1 2" key="1">
    <citation type="journal article" date="2013" name="BMC Genomics">
        <title>Reconstruction of the lipid metabolism for the microalga Monoraphidium neglectum from its genome sequence reveals characteristics suitable for biofuel production.</title>
        <authorList>
            <person name="Bogen C."/>
            <person name="Al-Dilaimi A."/>
            <person name="Albersmeier A."/>
            <person name="Wichmann J."/>
            <person name="Grundmann M."/>
            <person name="Rupp O."/>
            <person name="Lauersen K.J."/>
            <person name="Blifernez-Klassen O."/>
            <person name="Kalinowski J."/>
            <person name="Goesmann A."/>
            <person name="Mussgnug J.H."/>
            <person name="Kruse O."/>
        </authorList>
    </citation>
    <scope>NUCLEOTIDE SEQUENCE [LARGE SCALE GENOMIC DNA]</scope>
    <source>
        <strain evidence="1 2">SAG 48.87</strain>
    </source>
</reference>
<evidence type="ECO:0000313" key="1">
    <source>
        <dbReference type="EMBL" id="KIZ06850.1"/>
    </source>
</evidence>